<accession>A0ABS9DRM7</accession>
<proteinExistence type="predicted"/>
<protein>
    <submittedName>
        <fullName evidence="3">MaoC family dehydratase N-terminal domain-containing protein</fullName>
    </submittedName>
</protein>
<dbReference type="CDD" id="cd03448">
    <property type="entry name" value="HDE_HSD"/>
    <property type="match status" value="1"/>
</dbReference>
<evidence type="ECO:0000313" key="4">
    <source>
        <dbReference type="Proteomes" id="UP001521209"/>
    </source>
</evidence>
<gene>
    <name evidence="3" type="ORF">L2A60_01765</name>
</gene>
<dbReference type="SUPFAM" id="SSF54637">
    <property type="entry name" value="Thioesterase/thiol ester dehydrase-isomerase"/>
    <property type="match status" value="2"/>
</dbReference>
<dbReference type="InterPro" id="IPR054357">
    <property type="entry name" value="MFE-2_N"/>
</dbReference>
<dbReference type="RefSeq" id="WP_235702650.1">
    <property type="nucleotide sequence ID" value="NZ_JAKGBZ010000002.1"/>
</dbReference>
<name>A0ABS9DRM7_9PROT</name>
<dbReference type="PANTHER" id="PTHR13078">
    <property type="entry name" value="PEROXISOMAL MULTIFUNCTIONAL ENZYME TYPE 2-RELATED"/>
    <property type="match status" value="1"/>
</dbReference>
<sequence>MTINPDHLLNFPIPDVRQRLTRRDTILYALSVGLGQDPLDARQLDFVDQHRTLRVLPSMPVVLGHPGFWLLDPRTGVDAVRVVHGEQSVEILRPLPVEGEVIGRTRITGLVDKGAGRGALLYSEKQVIDAASGDVLALTRSTTFLRGDGGFGGPSGPVRPAHPMPEGAPEFVVDLPTRPEQALLYRLNGDDNPLHADPTFAEQAGFPRPILHGLCTLGVVAHALLRVLGDYDTTAFRSLDLRFSAPVLPGETIRTEIWRDGSFRARVLERDEIVVNNGHAVFERAPDGGPKR</sequence>
<keyword evidence="4" id="KW-1185">Reference proteome</keyword>
<dbReference type="InterPro" id="IPR002539">
    <property type="entry name" value="MaoC-like_dom"/>
</dbReference>
<evidence type="ECO:0000259" key="2">
    <source>
        <dbReference type="Pfam" id="PF22622"/>
    </source>
</evidence>
<dbReference type="PANTHER" id="PTHR13078:SF56">
    <property type="entry name" value="PEROXISOMAL MULTIFUNCTIONAL ENZYME TYPE 2"/>
    <property type="match status" value="1"/>
</dbReference>
<feature type="domain" description="Peroxisomal multifunctional enzyme type 2-like N-terminal" evidence="2">
    <location>
        <begin position="20"/>
        <end position="147"/>
    </location>
</feature>
<evidence type="ECO:0000313" key="3">
    <source>
        <dbReference type="EMBL" id="MCF3945411.1"/>
    </source>
</evidence>
<reference evidence="3 4" key="1">
    <citation type="submission" date="2022-01" db="EMBL/GenBank/DDBJ databases">
        <authorList>
            <person name="Won M."/>
            <person name="Kim S.-J."/>
            <person name="Kwon S.-W."/>
        </authorList>
    </citation>
    <scope>NUCLEOTIDE SEQUENCE [LARGE SCALE GENOMIC DNA]</scope>
    <source>
        <strain evidence="3 4">KCTC 23505</strain>
    </source>
</reference>
<evidence type="ECO:0000259" key="1">
    <source>
        <dbReference type="Pfam" id="PF01575"/>
    </source>
</evidence>
<dbReference type="Pfam" id="PF01575">
    <property type="entry name" value="MaoC_dehydratas"/>
    <property type="match status" value="1"/>
</dbReference>
<dbReference type="Gene3D" id="3.10.129.10">
    <property type="entry name" value="Hotdog Thioesterase"/>
    <property type="match status" value="1"/>
</dbReference>
<dbReference type="Pfam" id="PF22622">
    <property type="entry name" value="MFE-2_hydrat-2_N"/>
    <property type="match status" value="1"/>
</dbReference>
<dbReference type="Proteomes" id="UP001521209">
    <property type="component" value="Unassembled WGS sequence"/>
</dbReference>
<feature type="domain" description="MaoC-like" evidence="1">
    <location>
        <begin position="164"/>
        <end position="262"/>
    </location>
</feature>
<organism evidence="3 4">
    <name type="scientific">Acidiphilium iwatense</name>
    <dbReference type="NCBI Taxonomy" id="768198"/>
    <lineage>
        <taxon>Bacteria</taxon>
        <taxon>Pseudomonadati</taxon>
        <taxon>Pseudomonadota</taxon>
        <taxon>Alphaproteobacteria</taxon>
        <taxon>Acetobacterales</taxon>
        <taxon>Acidocellaceae</taxon>
        <taxon>Acidiphilium</taxon>
    </lineage>
</organism>
<dbReference type="EMBL" id="JAKGBZ010000002">
    <property type="protein sequence ID" value="MCF3945411.1"/>
    <property type="molecule type" value="Genomic_DNA"/>
</dbReference>
<dbReference type="InterPro" id="IPR029069">
    <property type="entry name" value="HotDog_dom_sf"/>
</dbReference>
<comment type="caution">
    <text evidence="3">The sequence shown here is derived from an EMBL/GenBank/DDBJ whole genome shotgun (WGS) entry which is preliminary data.</text>
</comment>